<dbReference type="InterPro" id="IPR017853">
    <property type="entry name" value="GH"/>
</dbReference>
<comment type="caution">
    <text evidence="11">The sequence shown here is derived from an EMBL/GenBank/DDBJ whole genome shotgun (WGS) entry which is preliminary data.</text>
</comment>
<keyword evidence="3 5" id="KW-0326">Glycosidase</keyword>
<dbReference type="Pfam" id="PF21467">
    <property type="entry name" value="BetaGal_gal-bd"/>
    <property type="match status" value="1"/>
</dbReference>
<feature type="active site" description="Nucleophile" evidence="4">
    <location>
        <position position="264"/>
    </location>
</feature>
<dbReference type="PROSITE" id="PS51257">
    <property type="entry name" value="PROKAR_LIPOPROTEIN"/>
    <property type="match status" value="1"/>
</dbReference>
<dbReference type="SUPFAM" id="SSF49785">
    <property type="entry name" value="Galactose-binding domain-like"/>
    <property type="match status" value="1"/>
</dbReference>
<dbReference type="Pfam" id="PF21317">
    <property type="entry name" value="BetaGal_ABD_1"/>
    <property type="match status" value="1"/>
</dbReference>
<evidence type="ECO:0000256" key="1">
    <source>
        <dbReference type="ARBA" id="ARBA00009809"/>
    </source>
</evidence>
<feature type="chain" id="PRO_5011007763" description="Beta-galactosidase" evidence="7">
    <location>
        <begin position="19"/>
        <end position="649"/>
    </location>
</feature>
<dbReference type="PIRSF" id="PIRSF006336">
    <property type="entry name" value="B-gal"/>
    <property type="match status" value="1"/>
</dbReference>
<comment type="catalytic activity">
    <reaction evidence="5">
        <text>Hydrolysis of terminal non-reducing beta-D-galactose residues in beta-D-galactosides.</text>
        <dbReference type="EC" id="3.2.1.23"/>
    </reaction>
</comment>
<dbReference type="PRINTS" id="PR00742">
    <property type="entry name" value="GLHYDRLASE35"/>
</dbReference>
<dbReference type="Gene3D" id="3.20.20.80">
    <property type="entry name" value="Glycosidases"/>
    <property type="match status" value="1"/>
</dbReference>
<dbReference type="SUPFAM" id="SSF51445">
    <property type="entry name" value="(Trans)glycosidases"/>
    <property type="match status" value="1"/>
</dbReference>
<evidence type="ECO:0000256" key="3">
    <source>
        <dbReference type="ARBA" id="ARBA00023295"/>
    </source>
</evidence>
<dbReference type="InterPro" id="IPR048913">
    <property type="entry name" value="BetaGal_gal-bd"/>
</dbReference>
<sequence length="649" mass="71716">MRARTILANFLAAGACFAVSSHLATTSAAAPAFTHNSTHFLLHGEPYQIIGGQMDPQRIPPVYWRDRLKKARAMGLNTIFPYIFWNMLEPVQGTWQTTGENDIPAFFRIAQEEGLNIALRPGPYICGERDWGGFPAWLAAVPGMVVRSYNVPFLNASKSYIERLAQDLRPLQVTRGGPILMVQVENEYGSFGSDHNYTSALRDILLANFDTMLYTNDGGVDWTLAGGSVPGVLAEVDGDPNSGFRSLRNYITDPSQQGPLLDGEYYTWAPDQWGPHNPHNTSQNRPEVVEQFTKDLDYVLGNESASISLYMFHGGTNFGFSNGALWQNRTTAFTSSYDYGSPLDESGRVTDLYHTFRRIIQKYVPLGSLPDIPPDAPRMALPEFNLSLAGKLFDLRVSKTTAKYPVTMEALGQAYGFTLYEHTTPASVQGFVQPGDRARDRVLVYVDGIIKGVIDSQYQHPNNVSVSLAPGAKLQLLVENLGRVDYYSTGNPYRNYLQDPYKGILGNVTIGSTVIEGWDMYKMPLEDIGDVQTLSTSSWDSSTPSFYRSTFSLKNPSSTPPAELDTFVVIPAGVRGDVWVNGFHLGRYWRVGPQQSLYLPGTVVRPDGQTNEIVVLELEPSQVTSQMSAVGLSERAWGNSPDLDCVGCV</sequence>
<protein>
    <recommendedName>
        <fullName evidence="5">Beta-galactosidase</fullName>
        <ecNumber evidence="5">3.2.1.23</ecNumber>
    </recommendedName>
</protein>
<dbReference type="InterPro" id="IPR019801">
    <property type="entry name" value="Glyco_hydro_35_CS"/>
</dbReference>
<dbReference type="GO" id="GO:0005975">
    <property type="term" value="P:carbohydrate metabolic process"/>
    <property type="evidence" value="ECO:0007669"/>
    <property type="project" value="InterPro"/>
</dbReference>
<dbReference type="Proteomes" id="UP000193144">
    <property type="component" value="Unassembled WGS sequence"/>
</dbReference>
<dbReference type="EC" id="3.2.1.23" evidence="5"/>
<dbReference type="InterPro" id="IPR001944">
    <property type="entry name" value="Glycoside_Hdrlase_35"/>
</dbReference>
<name>A0A1Y1YDA4_9PLEO</name>
<dbReference type="InterPro" id="IPR008979">
    <property type="entry name" value="Galactose-bd-like_sf"/>
</dbReference>
<evidence type="ECO:0000256" key="2">
    <source>
        <dbReference type="ARBA" id="ARBA00022801"/>
    </source>
</evidence>
<organism evidence="11 12">
    <name type="scientific">Clohesyomyces aquaticus</name>
    <dbReference type="NCBI Taxonomy" id="1231657"/>
    <lineage>
        <taxon>Eukaryota</taxon>
        <taxon>Fungi</taxon>
        <taxon>Dikarya</taxon>
        <taxon>Ascomycota</taxon>
        <taxon>Pezizomycotina</taxon>
        <taxon>Dothideomycetes</taxon>
        <taxon>Pleosporomycetidae</taxon>
        <taxon>Pleosporales</taxon>
        <taxon>Lindgomycetaceae</taxon>
        <taxon>Clohesyomyces</taxon>
    </lineage>
</organism>
<evidence type="ECO:0000259" key="9">
    <source>
        <dbReference type="Pfam" id="PF21317"/>
    </source>
</evidence>
<evidence type="ECO:0000256" key="6">
    <source>
        <dbReference type="RuleBase" id="RU003679"/>
    </source>
</evidence>
<dbReference type="GO" id="GO:0004565">
    <property type="term" value="F:beta-galactosidase activity"/>
    <property type="evidence" value="ECO:0007669"/>
    <property type="project" value="UniProtKB-EC"/>
</dbReference>
<evidence type="ECO:0000259" key="8">
    <source>
        <dbReference type="Pfam" id="PF01301"/>
    </source>
</evidence>
<dbReference type="Gene3D" id="2.60.120.260">
    <property type="entry name" value="Galactose-binding domain-like"/>
    <property type="match status" value="2"/>
</dbReference>
<evidence type="ECO:0000313" key="12">
    <source>
        <dbReference type="Proteomes" id="UP000193144"/>
    </source>
</evidence>
<feature type="domain" description="Beta-galactosidase galactose-binding" evidence="10">
    <location>
        <begin position="544"/>
        <end position="606"/>
    </location>
</feature>
<feature type="active site" description="Proton donor" evidence="4">
    <location>
        <position position="187"/>
    </location>
</feature>
<dbReference type="InterPro" id="IPR048912">
    <property type="entry name" value="BetaGal1-like_ABD1"/>
</dbReference>
<keyword evidence="2 5" id="KW-0378">Hydrolase</keyword>
<keyword evidence="7" id="KW-0732">Signal</keyword>
<dbReference type="InterPro" id="IPR031330">
    <property type="entry name" value="Gly_Hdrlase_35_cat"/>
</dbReference>
<keyword evidence="12" id="KW-1185">Reference proteome</keyword>
<reference evidence="11 12" key="1">
    <citation type="submission" date="2016-07" db="EMBL/GenBank/DDBJ databases">
        <title>Pervasive Adenine N6-methylation of Active Genes in Fungi.</title>
        <authorList>
            <consortium name="DOE Joint Genome Institute"/>
            <person name="Mondo S.J."/>
            <person name="Dannebaum R.O."/>
            <person name="Kuo R.C."/>
            <person name="Labutti K."/>
            <person name="Haridas S."/>
            <person name="Kuo A."/>
            <person name="Salamov A."/>
            <person name="Ahrendt S.R."/>
            <person name="Lipzen A."/>
            <person name="Sullivan W."/>
            <person name="Andreopoulos W.B."/>
            <person name="Clum A."/>
            <person name="Lindquist E."/>
            <person name="Daum C."/>
            <person name="Ramamoorthy G.K."/>
            <person name="Gryganskyi A."/>
            <person name="Culley D."/>
            <person name="Magnuson J.K."/>
            <person name="James T.Y."/>
            <person name="O'Malley M.A."/>
            <person name="Stajich J.E."/>
            <person name="Spatafora J.W."/>
            <person name="Visel A."/>
            <person name="Grigoriev I.V."/>
        </authorList>
    </citation>
    <scope>NUCLEOTIDE SEQUENCE [LARGE SCALE GENOMIC DNA]</scope>
    <source>
        <strain evidence="11 12">CBS 115471</strain>
    </source>
</reference>
<dbReference type="InterPro" id="IPR026283">
    <property type="entry name" value="B-gal_1-like"/>
</dbReference>
<dbReference type="OrthoDB" id="1657402at2759"/>
<dbReference type="AlphaFoldDB" id="A0A1Y1YDA4"/>
<gene>
    <name evidence="11" type="ORF">BCR34DRAFT_498109</name>
</gene>
<evidence type="ECO:0000259" key="10">
    <source>
        <dbReference type="Pfam" id="PF21467"/>
    </source>
</evidence>
<dbReference type="STRING" id="1231657.A0A1Y1YDA4"/>
<dbReference type="Pfam" id="PF01301">
    <property type="entry name" value="Glyco_hydro_35"/>
    <property type="match status" value="1"/>
</dbReference>
<accession>A0A1Y1YDA4</accession>
<feature type="domain" description="Glycoside hydrolase 35 catalytic" evidence="8">
    <location>
        <begin position="40"/>
        <end position="362"/>
    </location>
</feature>
<dbReference type="PROSITE" id="PS01182">
    <property type="entry name" value="GLYCOSYL_HYDROL_F35"/>
    <property type="match status" value="1"/>
</dbReference>
<evidence type="ECO:0000256" key="7">
    <source>
        <dbReference type="SAM" id="SignalP"/>
    </source>
</evidence>
<evidence type="ECO:0000256" key="4">
    <source>
        <dbReference type="PIRSR" id="PIRSR006336-1"/>
    </source>
</evidence>
<evidence type="ECO:0000256" key="5">
    <source>
        <dbReference type="RuleBase" id="RU000675"/>
    </source>
</evidence>
<evidence type="ECO:0000313" key="11">
    <source>
        <dbReference type="EMBL" id="ORX95925.1"/>
    </source>
</evidence>
<feature type="domain" description="Beta-galactosidase 1-like first all-beta" evidence="9">
    <location>
        <begin position="405"/>
        <end position="523"/>
    </location>
</feature>
<dbReference type="PANTHER" id="PTHR23421">
    <property type="entry name" value="BETA-GALACTOSIDASE RELATED"/>
    <property type="match status" value="1"/>
</dbReference>
<feature type="signal peptide" evidence="7">
    <location>
        <begin position="1"/>
        <end position="18"/>
    </location>
</feature>
<proteinExistence type="inferred from homology"/>
<comment type="similarity">
    <text evidence="1 6">Belongs to the glycosyl hydrolase 35 family.</text>
</comment>
<dbReference type="EMBL" id="MCFA01000267">
    <property type="protein sequence ID" value="ORX95925.1"/>
    <property type="molecule type" value="Genomic_DNA"/>
</dbReference>